<dbReference type="PANTHER" id="PTHR31836:SF28">
    <property type="entry name" value="SRCR DOMAIN-CONTAINING PROTEIN-RELATED"/>
    <property type="match status" value="1"/>
</dbReference>
<keyword evidence="6" id="KW-1185">Reference proteome</keyword>
<evidence type="ECO:0000259" key="4">
    <source>
        <dbReference type="Pfam" id="PF03330"/>
    </source>
</evidence>
<dbReference type="EMBL" id="BLZA01000021">
    <property type="protein sequence ID" value="GHJ87464.1"/>
    <property type="molecule type" value="Genomic_DNA"/>
</dbReference>
<dbReference type="PANTHER" id="PTHR31836">
    <property type="match status" value="1"/>
</dbReference>
<feature type="chain" id="PRO_5034653359" description="RlpA-like protein double-psi beta-barrel domain-containing protein" evidence="3">
    <location>
        <begin position="19"/>
        <end position="311"/>
    </location>
</feature>
<dbReference type="SUPFAM" id="SSF50685">
    <property type="entry name" value="Barwin-like endoglucanases"/>
    <property type="match status" value="1"/>
</dbReference>
<feature type="domain" description="RlpA-like protein double-psi beta-barrel" evidence="4">
    <location>
        <begin position="235"/>
        <end position="302"/>
    </location>
</feature>
<dbReference type="Gene3D" id="2.40.40.10">
    <property type="entry name" value="RlpA-like domain"/>
    <property type="match status" value="1"/>
</dbReference>
<feature type="signal peptide" evidence="3">
    <location>
        <begin position="1"/>
        <end position="18"/>
    </location>
</feature>
<dbReference type="Proteomes" id="UP000620104">
    <property type="component" value="Unassembled WGS sequence"/>
</dbReference>
<evidence type="ECO:0000313" key="6">
    <source>
        <dbReference type="Proteomes" id="UP000620104"/>
    </source>
</evidence>
<feature type="region of interest" description="Disordered" evidence="2">
    <location>
        <begin position="164"/>
        <end position="193"/>
    </location>
</feature>
<dbReference type="InterPro" id="IPR009009">
    <property type="entry name" value="RlpA-like_DPBB"/>
</dbReference>
<dbReference type="Pfam" id="PF03330">
    <property type="entry name" value="DPBB_1"/>
    <property type="match status" value="1"/>
</dbReference>
<dbReference type="CDD" id="cd22191">
    <property type="entry name" value="DPBB_RlpA_EXP_N-like"/>
    <property type="match status" value="1"/>
</dbReference>
<comment type="caution">
    <text evidence="5">The sequence shown here is derived from an EMBL/GenBank/DDBJ whole genome shotgun (WGS) entry which is preliminary data.</text>
</comment>
<keyword evidence="1 3" id="KW-0732">Signal</keyword>
<feature type="compositionally biased region" description="Basic residues" evidence="2">
    <location>
        <begin position="78"/>
        <end position="87"/>
    </location>
</feature>
<dbReference type="AlphaFoldDB" id="A0A8H3TUT3"/>
<feature type="compositionally biased region" description="Low complexity" evidence="2">
    <location>
        <begin position="91"/>
        <end position="113"/>
    </location>
</feature>
<evidence type="ECO:0000313" key="5">
    <source>
        <dbReference type="EMBL" id="GHJ87464.1"/>
    </source>
</evidence>
<accession>A0A8H3TUT3</accession>
<protein>
    <recommendedName>
        <fullName evidence="4">RlpA-like protein double-psi beta-barrel domain-containing protein</fullName>
    </recommendedName>
</protein>
<evidence type="ECO:0000256" key="2">
    <source>
        <dbReference type="SAM" id="MobiDB-lite"/>
    </source>
</evidence>
<dbReference type="InterPro" id="IPR036908">
    <property type="entry name" value="RlpA-like_sf"/>
</dbReference>
<organism evidence="5 6">
    <name type="scientific">Naganishia liquefaciens</name>
    <dbReference type="NCBI Taxonomy" id="104408"/>
    <lineage>
        <taxon>Eukaryota</taxon>
        <taxon>Fungi</taxon>
        <taxon>Dikarya</taxon>
        <taxon>Basidiomycota</taxon>
        <taxon>Agaricomycotina</taxon>
        <taxon>Tremellomycetes</taxon>
        <taxon>Filobasidiales</taxon>
        <taxon>Filobasidiaceae</taxon>
        <taxon>Naganishia</taxon>
    </lineage>
</organism>
<dbReference type="OrthoDB" id="623670at2759"/>
<proteinExistence type="predicted"/>
<evidence type="ECO:0000256" key="1">
    <source>
        <dbReference type="ARBA" id="ARBA00022729"/>
    </source>
</evidence>
<name>A0A8H3TUT3_9TREE</name>
<feature type="compositionally biased region" description="Low complexity" evidence="2">
    <location>
        <begin position="164"/>
        <end position="187"/>
    </location>
</feature>
<gene>
    <name evidence="5" type="ORF">NliqN6_3866</name>
</gene>
<feature type="region of interest" description="Disordered" evidence="2">
    <location>
        <begin position="64"/>
        <end position="113"/>
    </location>
</feature>
<dbReference type="InterPro" id="IPR051477">
    <property type="entry name" value="Expansin_CellWall"/>
</dbReference>
<sequence length="311" mass="31929">MHFLRLFALASALTAASGAPSSQRDISDLQARSTHELDARKPLNAFHAPHRFADSAGKRAFKKHRRGPESFPQPDRSQKRKVRKRSGKCVAKTSTASLSAATSASDSAAPSGTAVTLSSSVQSTGSSVQASSYSAPSSTLNVQNGAVLSSTVTTSSSATQFLTPASPAATSTTSTSAAPATTSSASSWTSVDPDGNGPFNGEITYYNLGSDGSAIGACGTNLVDSDKIAAAAASLFDSWPGATGNPNNNPICGQYARVSSGSASVIVQIQDRCPGCDERHLDLSPSAFLELADLSVGLMDVTWSWVETSSG</sequence>
<reference evidence="5" key="1">
    <citation type="submission" date="2020-07" db="EMBL/GenBank/DDBJ databases">
        <title>Draft Genome Sequence of a Deep-Sea Yeast, Naganishia (Cryptococcus) liquefaciens strain N6.</title>
        <authorList>
            <person name="Han Y.W."/>
            <person name="Kajitani R."/>
            <person name="Morimoto H."/>
            <person name="Parhat M."/>
            <person name="Tsubouchi H."/>
            <person name="Bakenova O."/>
            <person name="Ogata M."/>
            <person name="Argunhan B."/>
            <person name="Aoki R."/>
            <person name="Kajiwara S."/>
            <person name="Itoh T."/>
            <person name="Iwasaki H."/>
        </authorList>
    </citation>
    <scope>NUCLEOTIDE SEQUENCE</scope>
    <source>
        <strain evidence="5">N6</strain>
    </source>
</reference>
<evidence type="ECO:0000256" key="3">
    <source>
        <dbReference type="SAM" id="SignalP"/>
    </source>
</evidence>